<dbReference type="RefSeq" id="WP_083047841.1">
    <property type="nucleotide sequence ID" value="NZ_MWQY01000002.1"/>
</dbReference>
<reference evidence="3 4" key="1">
    <citation type="submission" date="2017-03" db="EMBL/GenBank/DDBJ databases">
        <title>Draft Genome sequence of Marispirochaeta sp. strain JC444.</title>
        <authorList>
            <person name="Shivani Y."/>
            <person name="Subhash Y."/>
            <person name="Sasikala C."/>
            <person name="Ramana C."/>
        </authorList>
    </citation>
    <scope>NUCLEOTIDE SEQUENCE [LARGE SCALE GENOMIC DNA]</scope>
    <source>
        <strain evidence="3 4">JC444</strain>
    </source>
</reference>
<feature type="domain" description="NAD-dependent epimerase/dehydratase" evidence="2">
    <location>
        <begin position="4"/>
        <end position="218"/>
    </location>
</feature>
<dbReference type="CDD" id="cd05265">
    <property type="entry name" value="SDR_a1"/>
    <property type="match status" value="1"/>
</dbReference>
<evidence type="ECO:0000313" key="3">
    <source>
        <dbReference type="EMBL" id="ORC37814.1"/>
    </source>
</evidence>
<protein>
    <submittedName>
        <fullName evidence="3">NAD-dependent dehydratase</fullName>
    </submittedName>
</protein>
<comment type="similarity">
    <text evidence="1">Belongs to the NAD(P)-dependent epimerase/dehydratase family.</text>
</comment>
<dbReference type="SUPFAM" id="SSF51735">
    <property type="entry name" value="NAD(P)-binding Rossmann-fold domains"/>
    <property type="match status" value="1"/>
</dbReference>
<organism evidence="3 4">
    <name type="scientific">Marispirochaeta aestuarii</name>
    <dbReference type="NCBI Taxonomy" id="1963862"/>
    <lineage>
        <taxon>Bacteria</taxon>
        <taxon>Pseudomonadati</taxon>
        <taxon>Spirochaetota</taxon>
        <taxon>Spirochaetia</taxon>
        <taxon>Spirochaetales</taxon>
        <taxon>Spirochaetaceae</taxon>
        <taxon>Marispirochaeta</taxon>
    </lineage>
</organism>
<dbReference type="EMBL" id="MWQY01000002">
    <property type="protein sequence ID" value="ORC37814.1"/>
    <property type="molecule type" value="Genomic_DNA"/>
</dbReference>
<evidence type="ECO:0000313" key="4">
    <source>
        <dbReference type="Proteomes" id="UP000192343"/>
    </source>
</evidence>
<dbReference type="InterPro" id="IPR036291">
    <property type="entry name" value="NAD(P)-bd_dom_sf"/>
</dbReference>
<evidence type="ECO:0000259" key="2">
    <source>
        <dbReference type="Pfam" id="PF01370"/>
    </source>
</evidence>
<dbReference type="Gene3D" id="3.40.50.720">
    <property type="entry name" value="NAD(P)-binding Rossmann-like Domain"/>
    <property type="match status" value="1"/>
</dbReference>
<keyword evidence="4" id="KW-1185">Reference proteome</keyword>
<gene>
    <name evidence="3" type="ORF">B4O97_02085</name>
</gene>
<dbReference type="Proteomes" id="UP000192343">
    <property type="component" value="Unassembled WGS sequence"/>
</dbReference>
<evidence type="ECO:0000256" key="1">
    <source>
        <dbReference type="ARBA" id="ARBA00007637"/>
    </source>
</evidence>
<proteinExistence type="inferred from homology"/>
<dbReference type="AlphaFoldDB" id="A0A1Y1S1X9"/>
<sequence length="334" mass="37301">MKVLFIGGTGNISTPCSRELLRRGVELVHLNRGSSTPDFPEGKVRSIHCDVNDEAALTQALEKESFDVVVDWIAFRPEQVLRDIRLFTGKTGQYIYISSASAYRKPPLQPVITESTPLINPYWDYSQLKILCERELFRAWEETGFPATVVRPSHTYGESWIISSFGSRDYTAAARMLEGRKIPVHGDGQSLWVLTHAEDFAVGFAGLVGNPNSLGEAYHITSDELLTWDRIHQLLASALGVKADIIHLPLDFIEQEAPEFGPGLRGDKSYSVIFDNSKIKAAVPDFQPRISYARGIRRSVVYLEAHPEKKIIDTAKDALMDRMISTYLQGFAGA</sequence>
<dbReference type="Pfam" id="PF01370">
    <property type="entry name" value="Epimerase"/>
    <property type="match status" value="1"/>
</dbReference>
<dbReference type="OrthoDB" id="9776016at2"/>
<accession>A0A1Y1S1X9</accession>
<dbReference type="InterPro" id="IPR001509">
    <property type="entry name" value="Epimerase_deHydtase"/>
</dbReference>
<dbReference type="STRING" id="1963862.B4O97_02085"/>
<name>A0A1Y1S1X9_9SPIO</name>
<comment type="caution">
    <text evidence="3">The sequence shown here is derived from an EMBL/GenBank/DDBJ whole genome shotgun (WGS) entry which is preliminary data.</text>
</comment>
<dbReference type="PANTHER" id="PTHR43000">
    <property type="entry name" value="DTDP-D-GLUCOSE 4,6-DEHYDRATASE-RELATED"/>
    <property type="match status" value="1"/>
</dbReference>